<organism evidence="3 4">
    <name type="scientific">Bemisia tabaci</name>
    <name type="common">Sweetpotato whitefly</name>
    <name type="synonym">Aleurodes tabaci</name>
    <dbReference type="NCBI Taxonomy" id="7038"/>
    <lineage>
        <taxon>Eukaryota</taxon>
        <taxon>Metazoa</taxon>
        <taxon>Ecdysozoa</taxon>
        <taxon>Arthropoda</taxon>
        <taxon>Hexapoda</taxon>
        <taxon>Insecta</taxon>
        <taxon>Pterygota</taxon>
        <taxon>Neoptera</taxon>
        <taxon>Paraneoptera</taxon>
        <taxon>Hemiptera</taxon>
        <taxon>Sternorrhyncha</taxon>
        <taxon>Aleyrodoidea</taxon>
        <taxon>Aleyrodidae</taxon>
        <taxon>Aleyrodinae</taxon>
        <taxon>Bemisia</taxon>
    </lineage>
</organism>
<keyword evidence="2" id="KW-0472">Membrane</keyword>
<protein>
    <submittedName>
        <fullName evidence="3">Uncharacterized protein</fullName>
    </submittedName>
</protein>
<evidence type="ECO:0000256" key="1">
    <source>
        <dbReference type="SAM" id="MobiDB-lite"/>
    </source>
</evidence>
<gene>
    <name evidence="3" type="ORF">BEMITA_LOCUS6187</name>
</gene>
<keyword evidence="4" id="KW-1185">Reference proteome</keyword>
<dbReference type="Proteomes" id="UP001152759">
    <property type="component" value="Chromosome 3"/>
</dbReference>
<evidence type="ECO:0000313" key="4">
    <source>
        <dbReference type="Proteomes" id="UP001152759"/>
    </source>
</evidence>
<proteinExistence type="predicted"/>
<reference evidence="3" key="1">
    <citation type="submission" date="2021-12" db="EMBL/GenBank/DDBJ databases">
        <authorList>
            <person name="King R."/>
        </authorList>
    </citation>
    <scope>NUCLEOTIDE SEQUENCE</scope>
</reference>
<accession>A0A9P0A9M5</accession>
<feature type="transmembrane region" description="Helical" evidence="2">
    <location>
        <begin position="108"/>
        <end position="132"/>
    </location>
</feature>
<keyword evidence="2" id="KW-0812">Transmembrane</keyword>
<name>A0A9P0A9M5_BEMTA</name>
<dbReference type="EMBL" id="OU963864">
    <property type="protein sequence ID" value="CAH0387135.1"/>
    <property type="molecule type" value="Genomic_DNA"/>
</dbReference>
<keyword evidence="2" id="KW-1133">Transmembrane helix</keyword>
<sequence>MIRMSDWIVCVFQSGERPPVAAPMTSLLRLDGSASPRAPSAPAPAPTSGGRLPAKPGPAGSSGSTTVAPPSALPPCAVADLQLDLQLASCDLGDVELFRGYPPQLLDLASFVCIMFMCVGVPGNLITVAALFKCRKGNDLFCIRSSEVWHPGYSADESRPTLSIPPAWALNVYRKL</sequence>
<evidence type="ECO:0000256" key="2">
    <source>
        <dbReference type="SAM" id="Phobius"/>
    </source>
</evidence>
<evidence type="ECO:0000313" key="3">
    <source>
        <dbReference type="EMBL" id="CAH0387135.1"/>
    </source>
</evidence>
<feature type="region of interest" description="Disordered" evidence="1">
    <location>
        <begin position="33"/>
        <end position="68"/>
    </location>
</feature>
<dbReference type="AlphaFoldDB" id="A0A9P0A9M5"/>